<dbReference type="EMBL" id="QFFJ01000002">
    <property type="protein sequence ID" value="RBL89561.1"/>
    <property type="molecule type" value="Genomic_DNA"/>
</dbReference>
<evidence type="ECO:0000313" key="2">
    <source>
        <dbReference type="EMBL" id="RBL89561.1"/>
    </source>
</evidence>
<dbReference type="RefSeq" id="WP_113618310.1">
    <property type="nucleotide sequence ID" value="NZ_QFFJ01000002.1"/>
</dbReference>
<keyword evidence="1" id="KW-1133">Transmembrane helix</keyword>
<dbReference type="Proteomes" id="UP000253410">
    <property type="component" value="Unassembled WGS sequence"/>
</dbReference>
<evidence type="ECO:0000256" key="1">
    <source>
        <dbReference type="SAM" id="Phobius"/>
    </source>
</evidence>
<gene>
    <name evidence="2" type="ORF">DF182_23925</name>
</gene>
<sequence>MTHYDISKLEHLERKTEWKKNYAYHAAVNQLLMLPVLLITGGSLTFFLLQSRQLHSIYGLIASIAILTGILLFVLIARRGKKQVLANISQKQVCLAKILKSNAHSQVYYGIFSTNDTRWDTALLQHISDRVINISADTNNPDNQTVAQLLESSLITVGMRSQSLPTSFTGGHEIYVKPFDFSNMDKAAYDYIQHRNGIFPVLYVNHTYVPVVLRDYIIALDK</sequence>
<keyword evidence="3" id="KW-1185">Reference proteome</keyword>
<feature type="transmembrane region" description="Helical" evidence="1">
    <location>
        <begin position="21"/>
        <end position="49"/>
    </location>
</feature>
<dbReference type="AlphaFoldDB" id="A0A365XU69"/>
<accession>A0A365XU69</accession>
<comment type="caution">
    <text evidence="2">The sequence shown here is derived from an EMBL/GenBank/DDBJ whole genome shotgun (WGS) entry which is preliminary data.</text>
</comment>
<evidence type="ECO:0000313" key="3">
    <source>
        <dbReference type="Proteomes" id="UP000253410"/>
    </source>
</evidence>
<keyword evidence="1" id="KW-0812">Transmembrane</keyword>
<feature type="transmembrane region" description="Helical" evidence="1">
    <location>
        <begin position="55"/>
        <end position="77"/>
    </location>
</feature>
<keyword evidence="1" id="KW-0472">Membrane</keyword>
<protein>
    <submittedName>
        <fullName evidence="2">Uncharacterized protein</fullName>
    </submittedName>
</protein>
<reference evidence="2 3" key="1">
    <citation type="submission" date="2018-05" db="EMBL/GenBank/DDBJ databases">
        <title>Chitinophaga sp. K3CV102501T nov., isolated from isolated from a monsoon evergreen broad-leaved forest soil.</title>
        <authorList>
            <person name="Lv Y."/>
        </authorList>
    </citation>
    <scope>NUCLEOTIDE SEQUENCE [LARGE SCALE GENOMIC DNA]</scope>
    <source>
        <strain evidence="2 3">GDMCC 1.1325</strain>
    </source>
</reference>
<name>A0A365XU69_9BACT</name>
<proteinExistence type="predicted"/>
<organism evidence="2 3">
    <name type="scientific">Chitinophaga flava</name>
    <dbReference type="NCBI Taxonomy" id="2259036"/>
    <lineage>
        <taxon>Bacteria</taxon>
        <taxon>Pseudomonadati</taxon>
        <taxon>Bacteroidota</taxon>
        <taxon>Chitinophagia</taxon>
        <taxon>Chitinophagales</taxon>
        <taxon>Chitinophagaceae</taxon>
        <taxon>Chitinophaga</taxon>
    </lineage>
</organism>
<dbReference type="OrthoDB" id="9824556at2"/>